<reference evidence="2 3" key="1">
    <citation type="journal article" date="2016" name="Sci. Rep.">
        <title>Peltaster fructicola genome reveals evolution from an invasive phytopathogen to an ectophytic parasite.</title>
        <authorList>
            <person name="Xu C."/>
            <person name="Chen H."/>
            <person name="Gleason M.L."/>
            <person name="Xu J.R."/>
            <person name="Liu H."/>
            <person name="Zhang R."/>
            <person name="Sun G."/>
        </authorList>
    </citation>
    <scope>NUCLEOTIDE SEQUENCE [LARGE SCALE GENOMIC DNA]</scope>
    <source>
        <strain evidence="2 3">LNHT1506</strain>
    </source>
</reference>
<name>A0A6H0XN86_9PEZI</name>
<feature type="region of interest" description="Disordered" evidence="1">
    <location>
        <begin position="1"/>
        <end position="60"/>
    </location>
</feature>
<keyword evidence="3" id="KW-1185">Reference proteome</keyword>
<feature type="compositionally biased region" description="Low complexity" evidence="1">
    <location>
        <begin position="47"/>
        <end position="59"/>
    </location>
</feature>
<proteinExistence type="predicted"/>
<sequence length="390" mass="43652">MDHNDQSRHQYNYSAEAEQQQQQQQRRSSQFQNPVTPNRVAPPAFPQQQQQHQLSSGQSIARAGPENAQLYAFAQGLQYGASQQYGQEFVAGDSARSQHQLTQYASDLAYGMQQAHNQSDRQPSYGHDQRFRSRDGTTLETLPGQFVEPQAAQYYAGAQPGPSTATQAGFGSSHLVSHYQPATYSPAGPAVATSSFPGAMIDPTHQSAYQAFGQQQHPPHAPQLGHHLHQSQIEQAFARYQSNIRTIFTLVRNQSLQETAQLLLDASRYLLGSVEVLGLTRDQEGEHDNRINLWDEYNRAWLTTMQCQFDMTQELFAGRSLHASQSTLDHDTLDGLARELLRLCDGIEKHGLVDYQMGVAEDEIIDIILRCLSQLETMSDDADDTEVMEQ</sequence>
<evidence type="ECO:0000313" key="2">
    <source>
        <dbReference type="EMBL" id="QIW96165.1"/>
    </source>
</evidence>
<evidence type="ECO:0008006" key="4">
    <source>
        <dbReference type="Google" id="ProtNLM"/>
    </source>
</evidence>
<dbReference type="OrthoDB" id="5552418at2759"/>
<evidence type="ECO:0000256" key="1">
    <source>
        <dbReference type="SAM" id="MobiDB-lite"/>
    </source>
</evidence>
<gene>
    <name evidence="2" type="ORF">AMS68_001683</name>
</gene>
<feature type="compositionally biased region" description="Low complexity" evidence="1">
    <location>
        <begin position="19"/>
        <end position="32"/>
    </location>
</feature>
<evidence type="ECO:0000313" key="3">
    <source>
        <dbReference type="Proteomes" id="UP000503462"/>
    </source>
</evidence>
<organism evidence="2 3">
    <name type="scientific">Peltaster fructicola</name>
    <dbReference type="NCBI Taxonomy" id="286661"/>
    <lineage>
        <taxon>Eukaryota</taxon>
        <taxon>Fungi</taxon>
        <taxon>Dikarya</taxon>
        <taxon>Ascomycota</taxon>
        <taxon>Pezizomycotina</taxon>
        <taxon>Dothideomycetes</taxon>
        <taxon>Dothideomycetes incertae sedis</taxon>
        <taxon>Peltaster</taxon>
    </lineage>
</organism>
<dbReference type="EMBL" id="CP051139">
    <property type="protein sequence ID" value="QIW96165.1"/>
    <property type="molecule type" value="Genomic_DNA"/>
</dbReference>
<accession>A0A6H0XN86</accession>
<protein>
    <recommendedName>
        <fullName evidence="4">Transcription factor domain-containing protein</fullName>
    </recommendedName>
</protein>
<dbReference type="AlphaFoldDB" id="A0A6H0XN86"/>
<dbReference type="Proteomes" id="UP000503462">
    <property type="component" value="Chromosome 1"/>
</dbReference>
<feature type="region of interest" description="Disordered" evidence="1">
    <location>
        <begin position="113"/>
        <end position="132"/>
    </location>
</feature>